<dbReference type="Proteomes" id="UP000030758">
    <property type="component" value="Unassembled WGS sequence"/>
</dbReference>
<proteinExistence type="predicted"/>
<name>A0A085M611_9BILA</name>
<evidence type="ECO:0000313" key="2">
    <source>
        <dbReference type="EMBL" id="KFD63837.1"/>
    </source>
</evidence>
<dbReference type="Proteomes" id="UP000030764">
    <property type="component" value="Unassembled WGS sequence"/>
</dbReference>
<organism evidence="1 3">
    <name type="scientific">Trichuris suis</name>
    <name type="common">pig whipworm</name>
    <dbReference type="NCBI Taxonomy" id="68888"/>
    <lineage>
        <taxon>Eukaryota</taxon>
        <taxon>Metazoa</taxon>
        <taxon>Ecdysozoa</taxon>
        <taxon>Nematoda</taxon>
        <taxon>Enoplea</taxon>
        <taxon>Dorylaimia</taxon>
        <taxon>Trichinellida</taxon>
        <taxon>Trichuridae</taxon>
        <taxon>Trichuris</taxon>
    </lineage>
</organism>
<dbReference type="EMBL" id="KL363225">
    <property type="protein sequence ID" value="KFD52657.1"/>
    <property type="molecule type" value="Genomic_DNA"/>
</dbReference>
<evidence type="ECO:0000313" key="3">
    <source>
        <dbReference type="Proteomes" id="UP000030764"/>
    </source>
</evidence>
<dbReference type="AlphaFoldDB" id="A0A085M611"/>
<accession>A0A085M611</accession>
<gene>
    <name evidence="1" type="ORF">M513_06504</name>
    <name evidence="2" type="ORF">M514_06504</name>
</gene>
<keyword evidence="3" id="KW-1185">Reference proteome</keyword>
<evidence type="ECO:0000313" key="1">
    <source>
        <dbReference type="EMBL" id="KFD52657.1"/>
    </source>
</evidence>
<protein>
    <submittedName>
        <fullName evidence="1">Uncharacterized protein</fullName>
    </submittedName>
</protein>
<sequence>MSAAEEEMKSMKDHKVWELVDLSQGQNGSLVNGCSKKNHFCCKVASMQRGRDWWREESG</sequence>
<dbReference type="EMBL" id="KL367565">
    <property type="protein sequence ID" value="KFD63837.1"/>
    <property type="molecule type" value="Genomic_DNA"/>
</dbReference>
<reference evidence="1 3" key="1">
    <citation type="journal article" date="2014" name="Nat. Genet.">
        <title>Genome and transcriptome of the porcine whipworm Trichuris suis.</title>
        <authorList>
            <person name="Jex A.R."/>
            <person name="Nejsum P."/>
            <person name="Schwarz E.M."/>
            <person name="Hu L."/>
            <person name="Young N.D."/>
            <person name="Hall R.S."/>
            <person name="Korhonen P.K."/>
            <person name="Liao S."/>
            <person name="Thamsborg S."/>
            <person name="Xia J."/>
            <person name="Xu P."/>
            <person name="Wang S."/>
            <person name="Scheerlinck J.P."/>
            <person name="Hofmann A."/>
            <person name="Sternberg P.W."/>
            <person name="Wang J."/>
            <person name="Gasser R.B."/>
        </authorList>
    </citation>
    <scope>NUCLEOTIDE SEQUENCE [LARGE SCALE GENOMIC DNA]</scope>
    <source>
        <strain evidence="2">DCEP-RM93F</strain>
        <strain evidence="1">DCEP-RM93M</strain>
    </source>
</reference>